<proteinExistence type="predicted"/>
<name>A0A6J5Q0N4_9CAUD</name>
<reference evidence="1" key="1">
    <citation type="submission" date="2020-05" db="EMBL/GenBank/DDBJ databases">
        <authorList>
            <person name="Chiriac C."/>
            <person name="Salcher M."/>
            <person name="Ghai R."/>
            <person name="Kavagutti S V."/>
        </authorList>
    </citation>
    <scope>NUCLEOTIDE SEQUENCE</scope>
</reference>
<sequence length="61" mass="7296">MEQTAVEWLEHEVSNLVVTTKEYVMILLEQAKEMDKAERAKEYLKGFEDGKEYMKNRIRTD</sequence>
<organism evidence="1">
    <name type="scientific">uncultured Caudovirales phage</name>
    <dbReference type="NCBI Taxonomy" id="2100421"/>
    <lineage>
        <taxon>Viruses</taxon>
        <taxon>Duplodnaviria</taxon>
        <taxon>Heunggongvirae</taxon>
        <taxon>Uroviricota</taxon>
        <taxon>Caudoviricetes</taxon>
        <taxon>Peduoviridae</taxon>
        <taxon>Maltschvirus</taxon>
        <taxon>Maltschvirus maltsch</taxon>
    </lineage>
</organism>
<evidence type="ECO:0000313" key="1">
    <source>
        <dbReference type="EMBL" id="CAB4174955.1"/>
    </source>
</evidence>
<dbReference type="EMBL" id="LR796923">
    <property type="protein sequence ID" value="CAB4174955.1"/>
    <property type="molecule type" value="Genomic_DNA"/>
</dbReference>
<protein>
    <submittedName>
        <fullName evidence="1">Uncharacterized protein</fullName>
    </submittedName>
</protein>
<accession>A0A6J5Q0N4</accession>
<gene>
    <name evidence="1" type="ORF">UFOVP972_94</name>
</gene>